<organism evidence="2 3">
    <name type="scientific">Periconia digitata</name>
    <dbReference type="NCBI Taxonomy" id="1303443"/>
    <lineage>
        <taxon>Eukaryota</taxon>
        <taxon>Fungi</taxon>
        <taxon>Dikarya</taxon>
        <taxon>Ascomycota</taxon>
        <taxon>Pezizomycotina</taxon>
        <taxon>Dothideomycetes</taxon>
        <taxon>Pleosporomycetidae</taxon>
        <taxon>Pleosporales</taxon>
        <taxon>Massarineae</taxon>
        <taxon>Periconiaceae</taxon>
        <taxon>Periconia</taxon>
    </lineage>
</organism>
<dbReference type="Proteomes" id="UP001152607">
    <property type="component" value="Unassembled WGS sequence"/>
</dbReference>
<evidence type="ECO:0000313" key="2">
    <source>
        <dbReference type="EMBL" id="CAI6341446.1"/>
    </source>
</evidence>
<gene>
    <name evidence="2" type="ORF">PDIGIT_LOCUS14643</name>
</gene>
<accession>A0A9W4USC7</accession>
<name>A0A9W4USC7_9PLEO</name>
<keyword evidence="3" id="KW-1185">Reference proteome</keyword>
<proteinExistence type="predicted"/>
<evidence type="ECO:0000256" key="1">
    <source>
        <dbReference type="SAM" id="MobiDB-lite"/>
    </source>
</evidence>
<dbReference type="EMBL" id="CAOQHR010000012">
    <property type="protein sequence ID" value="CAI6341446.1"/>
    <property type="molecule type" value="Genomic_DNA"/>
</dbReference>
<protein>
    <submittedName>
        <fullName evidence="2">Uncharacterized protein</fullName>
    </submittedName>
</protein>
<feature type="region of interest" description="Disordered" evidence="1">
    <location>
        <begin position="1"/>
        <end position="20"/>
    </location>
</feature>
<evidence type="ECO:0000313" key="3">
    <source>
        <dbReference type="Proteomes" id="UP001152607"/>
    </source>
</evidence>
<comment type="caution">
    <text evidence="2">The sequence shown here is derived from an EMBL/GenBank/DDBJ whole genome shotgun (WGS) entry which is preliminary data.</text>
</comment>
<sequence>MRQSGTHEGNLALKDSGDRGRARRAARIAFPLFADTAACANLVYTDSTSSS</sequence>
<dbReference type="AlphaFoldDB" id="A0A9W4USC7"/>
<reference evidence="2" key="1">
    <citation type="submission" date="2023-01" db="EMBL/GenBank/DDBJ databases">
        <authorList>
            <person name="Van Ghelder C."/>
            <person name="Rancurel C."/>
        </authorList>
    </citation>
    <scope>NUCLEOTIDE SEQUENCE</scope>
    <source>
        <strain evidence="2">CNCM I-4278</strain>
    </source>
</reference>